<evidence type="ECO:0000313" key="3">
    <source>
        <dbReference type="EMBL" id="GAA0754644.1"/>
    </source>
</evidence>
<accession>A0ABN1K4M3</accession>
<keyword evidence="1" id="KW-0732">Signal</keyword>
<dbReference type="Proteomes" id="UP001500185">
    <property type="component" value="Unassembled WGS sequence"/>
</dbReference>
<dbReference type="NCBIfam" id="TIGR04183">
    <property type="entry name" value="Por_Secre_tail"/>
    <property type="match status" value="1"/>
</dbReference>
<protein>
    <recommendedName>
        <fullName evidence="2">Secretion system C-terminal sorting domain-containing protein</fullName>
    </recommendedName>
</protein>
<organism evidence="3 4">
    <name type="scientific">Psychroflexus lacisalsi</name>
    <dbReference type="NCBI Taxonomy" id="503928"/>
    <lineage>
        <taxon>Bacteria</taxon>
        <taxon>Pseudomonadati</taxon>
        <taxon>Bacteroidota</taxon>
        <taxon>Flavobacteriia</taxon>
        <taxon>Flavobacteriales</taxon>
        <taxon>Flavobacteriaceae</taxon>
        <taxon>Psychroflexus</taxon>
    </lineage>
</organism>
<feature type="domain" description="Secretion system C-terminal sorting" evidence="2">
    <location>
        <begin position="610"/>
        <end position="681"/>
    </location>
</feature>
<sequence length="684" mass="75904">MSKIISIFLFSILASVNFTCYSQSGLDASKSVQESVFISSGSWSNPQNWKNHNLPTSTSKVIIEANAILDVSFQINSLEIDQNITLSINPSFQLFVTKNIENNGRILGEGELVLNGSSTQFIKEEGVYNNLRISNSSTIHIKDEIEVFGNLYVDAGQLKTKGNLYLRCDFETNRTAQVGEVLGEISGNVQTEQCYPARRANRLVSPSVTTSTSIHKNWQENADSYFDEDIDEGYGTHITGLNPGSGPAYLEQDGENGFDFNPSGNASLFTYDHQQRDFNPINNTNVNRLKAGNPYMLLVRGDRTINIYSNLAAPTATILRAKGELVTGDYTTTDLSQTKNGFSLVGNPYHAQVDMNSVLANSINIRKDVYYVWDPKLGGIQDLNQPGGRGAFVVVELPSGSNSSNSEANQYLQPMQAVFVQTIDDNSVTQVNFSESDKAVTLNPQTQILSDSDEQFLNIQLFNKVSYNAGSTPSDALRINFGSRFSNSANDDITKLKNVDENLTRAIDQNLVALERRNMPGAEEILPLYINQYRRENYTLNFEFSDSFDTDVYLIDHYLEIETLLSESNQTYSFNVNSSVAGSVDGNRFSLKLTPVNLSTPESLFSEVKIYPNPTKSSFSINGLADITNGEINIFNMIGQQIYSEKLGTVSTFSIEDFNVEEGIYIVKLSSDHEEQSFKLIKGN</sequence>
<proteinExistence type="predicted"/>
<dbReference type="Pfam" id="PF18962">
    <property type="entry name" value="Por_Secre_tail"/>
    <property type="match status" value="1"/>
</dbReference>
<dbReference type="EMBL" id="BAAAGG010000005">
    <property type="protein sequence ID" value="GAA0754644.1"/>
    <property type="molecule type" value="Genomic_DNA"/>
</dbReference>
<reference evidence="3 4" key="1">
    <citation type="journal article" date="2019" name="Int. J. Syst. Evol. Microbiol.">
        <title>The Global Catalogue of Microorganisms (GCM) 10K type strain sequencing project: providing services to taxonomists for standard genome sequencing and annotation.</title>
        <authorList>
            <consortium name="The Broad Institute Genomics Platform"/>
            <consortium name="The Broad Institute Genome Sequencing Center for Infectious Disease"/>
            <person name="Wu L."/>
            <person name="Ma J."/>
        </authorList>
    </citation>
    <scope>NUCLEOTIDE SEQUENCE [LARGE SCALE GENOMIC DNA]</scope>
    <source>
        <strain evidence="3 4">JCM 16231</strain>
    </source>
</reference>
<name>A0ABN1K4M3_9FLAO</name>
<dbReference type="RefSeq" id="WP_224453386.1">
    <property type="nucleotide sequence ID" value="NZ_BAAAGG010000005.1"/>
</dbReference>
<evidence type="ECO:0000256" key="1">
    <source>
        <dbReference type="ARBA" id="ARBA00022729"/>
    </source>
</evidence>
<keyword evidence="4" id="KW-1185">Reference proteome</keyword>
<evidence type="ECO:0000313" key="4">
    <source>
        <dbReference type="Proteomes" id="UP001500185"/>
    </source>
</evidence>
<evidence type="ECO:0000259" key="2">
    <source>
        <dbReference type="Pfam" id="PF18962"/>
    </source>
</evidence>
<gene>
    <name evidence="3" type="ORF">GCM10009433_08410</name>
</gene>
<comment type="caution">
    <text evidence="3">The sequence shown here is derived from an EMBL/GenBank/DDBJ whole genome shotgun (WGS) entry which is preliminary data.</text>
</comment>
<dbReference type="InterPro" id="IPR026444">
    <property type="entry name" value="Secre_tail"/>
</dbReference>